<keyword evidence="3" id="KW-0378">Hydrolase</keyword>
<feature type="chain" id="PRO_5045420105" evidence="4">
    <location>
        <begin position="34"/>
        <end position="489"/>
    </location>
</feature>
<evidence type="ECO:0000313" key="7">
    <source>
        <dbReference type="Proteomes" id="UP001604282"/>
    </source>
</evidence>
<dbReference type="EMBL" id="JBICZW010000013">
    <property type="protein sequence ID" value="MFG3191505.1"/>
    <property type="molecule type" value="Genomic_DNA"/>
</dbReference>
<organism evidence="6 7">
    <name type="scientific">Streptomyces omiyaensis</name>
    <dbReference type="NCBI Taxonomy" id="68247"/>
    <lineage>
        <taxon>Bacteria</taxon>
        <taxon>Bacillati</taxon>
        <taxon>Actinomycetota</taxon>
        <taxon>Actinomycetes</taxon>
        <taxon>Kitasatosporales</taxon>
        <taxon>Streptomycetaceae</taxon>
        <taxon>Streptomyces</taxon>
    </lineage>
</organism>
<dbReference type="Proteomes" id="UP001604282">
    <property type="component" value="Unassembled WGS sequence"/>
</dbReference>
<evidence type="ECO:0000259" key="5">
    <source>
        <dbReference type="Pfam" id="PF06737"/>
    </source>
</evidence>
<dbReference type="CDD" id="cd13925">
    <property type="entry name" value="RPF"/>
    <property type="match status" value="1"/>
</dbReference>
<gene>
    <name evidence="6" type="ORF">ACGFYS_21500</name>
</gene>
<evidence type="ECO:0000256" key="4">
    <source>
        <dbReference type="SAM" id="SignalP"/>
    </source>
</evidence>
<accession>A0ABW7BVH9</accession>
<name>A0ABW7BVH9_9ACTN</name>
<dbReference type="InterPro" id="IPR028994">
    <property type="entry name" value="Integrin_alpha_N"/>
</dbReference>
<comment type="similarity">
    <text evidence="1">Belongs to the transglycosylase family. Rpf subfamily.</text>
</comment>
<dbReference type="SUPFAM" id="SSF53955">
    <property type="entry name" value="Lysozyme-like"/>
    <property type="match status" value="1"/>
</dbReference>
<protein>
    <submittedName>
        <fullName evidence="6">Transglycosylase family protein</fullName>
    </submittedName>
</protein>
<reference evidence="6 7" key="1">
    <citation type="submission" date="2024-10" db="EMBL/GenBank/DDBJ databases">
        <title>The Natural Products Discovery Center: Release of the First 8490 Sequenced Strains for Exploring Actinobacteria Biosynthetic Diversity.</title>
        <authorList>
            <person name="Kalkreuter E."/>
            <person name="Kautsar S.A."/>
            <person name="Yang D."/>
            <person name="Bader C.D."/>
            <person name="Teijaro C.N."/>
            <person name="Fluegel L."/>
            <person name="Davis C.M."/>
            <person name="Simpson J.R."/>
            <person name="Lauterbach L."/>
            <person name="Steele A.D."/>
            <person name="Gui C."/>
            <person name="Meng S."/>
            <person name="Li G."/>
            <person name="Viehrig K."/>
            <person name="Ye F."/>
            <person name="Su P."/>
            <person name="Kiefer A.F."/>
            <person name="Nichols A."/>
            <person name="Cepeda A.J."/>
            <person name="Yan W."/>
            <person name="Fan B."/>
            <person name="Jiang Y."/>
            <person name="Adhikari A."/>
            <person name="Zheng C.-J."/>
            <person name="Schuster L."/>
            <person name="Cowan T.M."/>
            <person name="Smanski M.J."/>
            <person name="Chevrette M.G."/>
            <person name="De Carvalho L.P.S."/>
            <person name="Shen B."/>
        </authorList>
    </citation>
    <scope>NUCLEOTIDE SEQUENCE [LARGE SCALE GENOMIC DNA]</scope>
    <source>
        <strain evidence="6 7">NPDC048229</strain>
    </source>
</reference>
<evidence type="ECO:0000313" key="6">
    <source>
        <dbReference type="EMBL" id="MFG3191505.1"/>
    </source>
</evidence>
<feature type="signal peptide" evidence="4">
    <location>
        <begin position="1"/>
        <end position="33"/>
    </location>
</feature>
<dbReference type="InterPro" id="IPR010618">
    <property type="entry name" value="RPF"/>
</dbReference>
<proteinExistence type="inferred from homology"/>
<dbReference type="SUPFAM" id="SSF69318">
    <property type="entry name" value="Integrin alpha N-terminal domain"/>
    <property type="match status" value="2"/>
</dbReference>
<dbReference type="Pfam" id="PF06737">
    <property type="entry name" value="Transglycosylas"/>
    <property type="match status" value="1"/>
</dbReference>
<dbReference type="Gene3D" id="1.10.530.10">
    <property type="match status" value="1"/>
</dbReference>
<feature type="domain" description="Resuscitation-promoting factor core lysozyme-like" evidence="5">
    <location>
        <begin position="34"/>
        <end position="110"/>
    </location>
</feature>
<evidence type="ECO:0000256" key="1">
    <source>
        <dbReference type="ARBA" id="ARBA00010830"/>
    </source>
</evidence>
<dbReference type="Pfam" id="PF13517">
    <property type="entry name" value="FG-GAP_3"/>
    <property type="match status" value="3"/>
</dbReference>
<dbReference type="Gene3D" id="2.40.128.340">
    <property type="match status" value="4"/>
</dbReference>
<evidence type="ECO:0000256" key="2">
    <source>
        <dbReference type="ARBA" id="ARBA00022729"/>
    </source>
</evidence>
<comment type="caution">
    <text evidence="6">The sequence shown here is derived from an EMBL/GenBank/DDBJ whole genome shotgun (WGS) entry which is preliminary data.</text>
</comment>
<sequence>MARTTLGTGVRAALTTALVLSGAALLPAPAAQAASVATWDKVAQCESGGNWSIVSSNGLYYGGLQFRLSTWQAYGGSRYATYPHLATKQEQILIGEKVLAGQGEGAWPTCGPRAGLGADSADPYPEEPVEPAWRADSASRVNADFNGDGRDDNAAFYGYADGSVALFTFLGRTDGGFANPVKSWSVTPGNWTHRSIKPVAGDFNGDGRADLAAMYDYADGSVAMFTFHSKPDGGFAAPVKSWTTEPGNWWPENVKLASGDFDGNGRDDVAAFYGYSDGRAALYTFKSDATGKFSAPLRSWNVPADHWWGENVKLASGDFDGNGRDDVAAFYGYNDGRAALFTFKSGADGGFASPVKSWNVPENYWWGRNVKLTSGDHDGDGRADVAAMYGYEDGAIALFTFPARTDGTFENPVKSWTTEPGNWWIENVQIASGDHDGNGRTDVSAFYGYSDGRAAFYTFKPDASGRFGTPLRSWNVPEDYWWGSAVTLG</sequence>
<keyword evidence="7" id="KW-1185">Reference proteome</keyword>
<dbReference type="InterPro" id="IPR013517">
    <property type="entry name" value="FG-GAP"/>
</dbReference>
<keyword evidence="2 4" id="KW-0732">Signal</keyword>
<dbReference type="InterPro" id="IPR023346">
    <property type="entry name" value="Lysozyme-like_dom_sf"/>
</dbReference>
<evidence type="ECO:0000256" key="3">
    <source>
        <dbReference type="ARBA" id="ARBA00022801"/>
    </source>
</evidence>
<dbReference type="RefSeq" id="WP_392015058.1">
    <property type="nucleotide sequence ID" value="NZ_JBIBSS010000024.1"/>
</dbReference>